<feature type="domain" description="B12-binding" evidence="22">
    <location>
        <begin position="666"/>
        <end position="787"/>
    </location>
</feature>
<dbReference type="InterPro" id="IPR003759">
    <property type="entry name" value="Cbl-bd_cap"/>
</dbReference>
<dbReference type="Gene3D" id="1.10.1240.10">
    <property type="entry name" value="Methionine synthase domain"/>
    <property type="match status" value="1"/>
</dbReference>
<evidence type="ECO:0000256" key="14">
    <source>
        <dbReference type="ARBA" id="ARBA00022833"/>
    </source>
</evidence>
<protein>
    <recommendedName>
        <fullName evidence="7">Methionine synthase</fullName>
        <ecNumber evidence="6">2.1.1.13</ecNumber>
    </recommendedName>
    <alternativeName>
        <fullName evidence="18">5-methyltetrahydrofolate--homocysteine methyltransferase</fullName>
    </alternativeName>
</protein>
<evidence type="ECO:0000256" key="15">
    <source>
        <dbReference type="ARBA" id="ARBA00023167"/>
    </source>
</evidence>
<feature type="binding site" evidence="19">
    <location>
        <position position="265"/>
    </location>
    <ligand>
        <name>Zn(2+)</name>
        <dbReference type="ChEBI" id="CHEBI:29105"/>
    </ligand>
</feature>
<dbReference type="PIRSF" id="PIRSF037472">
    <property type="entry name" value="DHPS_mtfrase"/>
    <property type="match status" value="1"/>
</dbReference>
<comment type="catalytic activity">
    <reaction evidence="1">
        <text>(6S)-5-methyl-5,6,7,8-tetrahydrofolate + L-homocysteine = (6S)-5,6,7,8-tetrahydrofolate + L-methionine</text>
        <dbReference type="Rhea" id="RHEA:11172"/>
        <dbReference type="ChEBI" id="CHEBI:18608"/>
        <dbReference type="ChEBI" id="CHEBI:57453"/>
        <dbReference type="ChEBI" id="CHEBI:57844"/>
        <dbReference type="ChEBI" id="CHEBI:58199"/>
        <dbReference type="EC" id="2.1.1.13"/>
    </reaction>
</comment>
<dbReference type="InterPro" id="IPR036589">
    <property type="entry name" value="HCY_dom_sf"/>
</dbReference>
<evidence type="ECO:0000256" key="18">
    <source>
        <dbReference type="ARBA" id="ARBA00031040"/>
    </source>
</evidence>
<comment type="pathway">
    <text evidence="4">Amino-acid biosynthesis; L-methionine biosynthesis via de novo pathway; L-methionine from L-homocysteine (MetH route): step 1/1.</text>
</comment>
<dbReference type="InterPro" id="IPR036724">
    <property type="entry name" value="Cobalamin-bd_sf"/>
</dbReference>
<keyword evidence="15" id="KW-0486">Methionine biosynthesis</keyword>
<dbReference type="EC" id="2.1.1.13" evidence="6"/>
<dbReference type="GO" id="GO:0050667">
    <property type="term" value="P:homocysteine metabolic process"/>
    <property type="evidence" value="ECO:0007669"/>
    <property type="project" value="TreeGrafter"/>
</dbReference>
<evidence type="ECO:0000256" key="4">
    <source>
        <dbReference type="ARBA" id="ARBA00005178"/>
    </source>
</evidence>
<keyword evidence="12" id="KW-0949">S-adenosyl-L-methionine</keyword>
<dbReference type="Pfam" id="PF02310">
    <property type="entry name" value="B12-binding"/>
    <property type="match status" value="1"/>
</dbReference>
<dbReference type="InterPro" id="IPR011005">
    <property type="entry name" value="Dihydropteroate_synth-like_sf"/>
</dbReference>
<dbReference type="InterPro" id="IPR003726">
    <property type="entry name" value="HCY_dom"/>
</dbReference>
<dbReference type="InterPro" id="IPR036594">
    <property type="entry name" value="Meth_synthase_dom"/>
</dbReference>
<dbReference type="GO" id="GO:0008705">
    <property type="term" value="F:methionine synthase activity"/>
    <property type="evidence" value="ECO:0007669"/>
    <property type="project" value="UniProtKB-EC"/>
</dbReference>
<comment type="similarity">
    <text evidence="5">Belongs to the vitamin-B12 dependent methionine synthase family.</text>
</comment>
<keyword evidence="8 19" id="KW-0489">Methyltransferase</keyword>
<evidence type="ECO:0000256" key="8">
    <source>
        <dbReference type="ARBA" id="ARBA00022603"/>
    </source>
</evidence>
<evidence type="ECO:0000256" key="19">
    <source>
        <dbReference type="PROSITE-ProRule" id="PRU00333"/>
    </source>
</evidence>
<accession>A0A9D2TJA6</accession>
<dbReference type="GO" id="GO:0032259">
    <property type="term" value="P:methylation"/>
    <property type="evidence" value="ECO:0007669"/>
    <property type="project" value="UniProtKB-KW"/>
</dbReference>
<evidence type="ECO:0000256" key="17">
    <source>
        <dbReference type="ARBA" id="ARBA00025552"/>
    </source>
</evidence>
<dbReference type="SUPFAM" id="SSF51717">
    <property type="entry name" value="Dihydropteroate synthetase-like"/>
    <property type="match status" value="1"/>
</dbReference>
<evidence type="ECO:0000256" key="13">
    <source>
        <dbReference type="ARBA" id="ARBA00022723"/>
    </source>
</evidence>
<keyword evidence="13 19" id="KW-0479">Metal-binding</keyword>
<dbReference type="PROSITE" id="PS51337">
    <property type="entry name" value="B12_BINDING_NTER"/>
    <property type="match status" value="1"/>
</dbReference>
<feature type="binding site" evidence="19">
    <location>
        <position position="202"/>
    </location>
    <ligand>
        <name>Zn(2+)</name>
        <dbReference type="ChEBI" id="CHEBI:29105"/>
    </ligand>
</feature>
<proteinExistence type="inferred from homology"/>
<dbReference type="Gene3D" id="3.40.50.280">
    <property type="entry name" value="Cobalamin-binding domain"/>
    <property type="match status" value="1"/>
</dbReference>
<dbReference type="PANTHER" id="PTHR45833:SF1">
    <property type="entry name" value="METHIONINE SYNTHASE"/>
    <property type="match status" value="1"/>
</dbReference>
<dbReference type="Gene3D" id="3.20.20.330">
    <property type="entry name" value="Homocysteine-binding-like domain"/>
    <property type="match status" value="1"/>
</dbReference>
<gene>
    <name evidence="24" type="ORF">H9698_04970</name>
</gene>
<dbReference type="PROSITE" id="PS50972">
    <property type="entry name" value="PTERIN_BINDING"/>
    <property type="match status" value="1"/>
</dbReference>
<dbReference type="SUPFAM" id="SSF82282">
    <property type="entry name" value="Homocysteine S-methyltransferase"/>
    <property type="match status" value="1"/>
</dbReference>
<evidence type="ECO:0000256" key="2">
    <source>
        <dbReference type="ARBA" id="ARBA00001947"/>
    </source>
</evidence>
<evidence type="ECO:0000259" key="22">
    <source>
        <dbReference type="PROSITE" id="PS51332"/>
    </source>
</evidence>
<dbReference type="GO" id="GO:0046872">
    <property type="term" value="F:metal ion binding"/>
    <property type="evidence" value="ECO:0007669"/>
    <property type="project" value="UniProtKB-KW"/>
</dbReference>
<dbReference type="PROSITE" id="PS51332">
    <property type="entry name" value="B12_BINDING"/>
    <property type="match status" value="1"/>
</dbReference>
<evidence type="ECO:0000256" key="16">
    <source>
        <dbReference type="ARBA" id="ARBA00023285"/>
    </source>
</evidence>
<feature type="domain" description="Hcy-binding" evidence="20">
    <location>
        <begin position="1"/>
        <end position="280"/>
    </location>
</feature>
<dbReference type="CDD" id="cd02070">
    <property type="entry name" value="corrinoid_protein_B12-BD"/>
    <property type="match status" value="1"/>
</dbReference>
<dbReference type="AlphaFoldDB" id="A0A9D2TJA6"/>
<evidence type="ECO:0000256" key="3">
    <source>
        <dbReference type="ARBA" id="ARBA00001956"/>
    </source>
</evidence>
<reference evidence="24" key="2">
    <citation type="submission" date="2021-04" db="EMBL/GenBank/DDBJ databases">
        <authorList>
            <person name="Gilroy R."/>
        </authorList>
    </citation>
    <scope>NUCLEOTIDE SEQUENCE</scope>
    <source>
        <strain evidence="24">5933</strain>
    </source>
</reference>
<evidence type="ECO:0000256" key="10">
    <source>
        <dbReference type="ARBA" id="ARBA00022628"/>
    </source>
</evidence>
<dbReference type="GO" id="GO:0005829">
    <property type="term" value="C:cytosol"/>
    <property type="evidence" value="ECO:0007669"/>
    <property type="project" value="TreeGrafter"/>
</dbReference>
<feature type="binding site" evidence="19">
    <location>
        <position position="266"/>
    </location>
    <ligand>
        <name>Zn(2+)</name>
        <dbReference type="ChEBI" id="CHEBI:29105"/>
    </ligand>
</feature>
<keyword evidence="16" id="KW-0170">Cobalt</keyword>
<dbReference type="PROSITE" id="PS50970">
    <property type="entry name" value="HCY"/>
    <property type="match status" value="1"/>
</dbReference>
<dbReference type="NCBIfam" id="NF005719">
    <property type="entry name" value="PRK07535.1"/>
    <property type="match status" value="1"/>
</dbReference>
<dbReference type="InterPro" id="IPR050554">
    <property type="entry name" value="Met_Synthase/Corrinoid"/>
</dbReference>
<dbReference type="EMBL" id="DWWA01000024">
    <property type="protein sequence ID" value="HJC72129.1"/>
    <property type="molecule type" value="Genomic_DNA"/>
</dbReference>
<evidence type="ECO:0000256" key="7">
    <source>
        <dbReference type="ARBA" id="ARBA00013998"/>
    </source>
</evidence>
<name>A0A9D2TJA6_9FIRM</name>
<dbReference type="GO" id="GO:0046653">
    <property type="term" value="P:tetrahydrofolate metabolic process"/>
    <property type="evidence" value="ECO:0007669"/>
    <property type="project" value="TreeGrafter"/>
</dbReference>
<dbReference type="SUPFAM" id="SSF47644">
    <property type="entry name" value="Methionine synthase domain"/>
    <property type="match status" value="1"/>
</dbReference>
<dbReference type="InterPro" id="IPR017215">
    <property type="entry name" value="MetH_bac"/>
</dbReference>
<reference evidence="24" key="1">
    <citation type="journal article" date="2021" name="PeerJ">
        <title>Extensive microbial diversity within the chicken gut microbiome revealed by metagenomics and culture.</title>
        <authorList>
            <person name="Gilroy R."/>
            <person name="Ravi A."/>
            <person name="Getino M."/>
            <person name="Pursley I."/>
            <person name="Horton D.L."/>
            <person name="Alikhan N.F."/>
            <person name="Baker D."/>
            <person name="Gharbi K."/>
            <person name="Hall N."/>
            <person name="Watson M."/>
            <person name="Adriaenssens E.M."/>
            <person name="Foster-Nyarko E."/>
            <person name="Jarju S."/>
            <person name="Secka A."/>
            <person name="Antonio M."/>
            <person name="Oren A."/>
            <person name="Chaudhuri R.R."/>
            <person name="La Ragione R."/>
            <person name="Hildebrand F."/>
            <person name="Pallen M.J."/>
        </authorList>
    </citation>
    <scope>NUCLEOTIDE SEQUENCE</scope>
    <source>
        <strain evidence="24">5933</strain>
    </source>
</reference>
<dbReference type="Pfam" id="PF00809">
    <property type="entry name" value="Pterin_bind"/>
    <property type="match status" value="1"/>
</dbReference>
<evidence type="ECO:0000256" key="9">
    <source>
        <dbReference type="ARBA" id="ARBA00022605"/>
    </source>
</evidence>
<comment type="cofactor">
    <cofactor evidence="3">
        <name>methylcob(III)alamin</name>
        <dbReference type="ChEBI" id="CHEBI:28115"/>
    </cofactor>
</comment>
<evidence type="ECO:0000256" key="6">
    <source>
        <dbReference type="ARBA" id="ARBA00012032"/>
    </source>
</evidence>
<dbReference type="Pfam" id="PF02574">
    <property type="entry name" value="S-methyl_trans"/>
    <property type="match status" value="1"/>
</dbReference>
<dbReference type="Proteomes" id="UP000823918">
    <property type="component" value="Unassembled WGS sequence"/>
</dbReference>
<evidence type="ECO:0000313" key="25">
    <source>
        <dbReference type="Proteomes" id="UP000823918"/>
    </source>
</evidence>
<keyword evidence="10" id="KW-0846">Cobalamin</keyword>
<evidence type="ECO:0000256" key="5">
    <source>
        <dbReference type="ARBA" id="ARBA00010398"/>
    </source>
</evidence>
<comment type="caution">
    <text evidence="24">The sequence shown here is derived from an EMBL/GenBank/DDBJ whole genome shotgun (WGS) entry which is preliminary data.</text>
</comment>
<keyword evidence="14 19" id="KW-0862">Zinc</keyword>
<evidence type="ECO:0000256" key="11">
    <source>
        <dbReference type="ARBA" id="ARBA00022679"/>
    </source>
</evidence>
<evidence type="ECO:0000313" key="24">
    <source>
        <dbReference type="EMBL" id="HJC72129.1"/>
    </source>
</evidence>
<evidence type="ECO:0000259" key="20">
    <source>
        <dbReference type="PROSITE" id="PS50970"/>
    </source>
</evidence>
<dbReference type="GO" id="GO:0031419">
    <property type="term" value="F:cobalamin binding"/>
    <property type="evidence" value="ECO:0007669"/>
    <property type="project" value="UniProtKB-KW"/>
</dbReference>
<feature type="domain" description="B12-binding N-terminal" evidence="23">
    <location>
        <begin position="571"/>
        <end position="664"/>
    </location>
</feature>
<evidence type="ECO:0000259" key="21">
    <source>
        <dbReference type="PROSITE" id="PS50972"/>
    </source>
</evidence>
<feature type="domain" description="Pterin-binding" evidence="21">
    <location>
        <begin position="308"/>
        <end position="563"/>
    </location>
</feature>
<dbReference type="PANTHER" id="PTHR45833">
    <property type="entry name" value="METHIONINE SYNTHASE"/>
    <property type="match status" value="1"/>
</dbReference>
<keyword evidence="9" id="KW-0028">Amino-acid biosynthesis</keyword>
<dbReference type="Gene3D" id="3.20.20.20">
    <property type="entry name" value="Dihydropteroate synthase-like"/>
    <property type="match status" value="1"/>
</dbReference>
<dbReference type="SMART" id="SM01018">
    <property type="entry name" value="B12-binding_2"/>
    <property type="match status" value="1"/>
</dbReference>
<organism evidence="24 25">
    <name type="scientific">Candidatus Ruthenibacterium merdavium</name>
    <dbReference type="NCBI Taxonomy" id="2838752"/>
    <lineage>
        <taxon>Bacteria</taxon>
        <taxon>Bacillati</taxon>
        <taxon>Bacillota</taxon>
        <taxon>Clostridia</taxon>
        <taxon>Eubacteriales</taxon>
        <taxon>Oscillospiraceae</taxon>
        <taxon>Ruthenibacterium</taxon>
    </lineage>
</organism>
<comment type="function">
    <text evidence="17">Catalyzes the transfer of a methyl group from methyl-cobalamin to homocysteine, yielding enzyme-bound cob(I)alamin and methionine. Subsequently, remethylates the cofactor using methyltetrahydrofolate.</text>
</comment>
<dbReference type="Pfam" id="PF02607">
    <property type="entry name" value="B12-binding_2"/>
    <property type="match status" value="1"/>
</dbReference>
<dbReference type="InterPro" id="IPR006158">
    <property type="entry name" value="Cobalamin-bd"/>
</dbReference>
<dbReference type="SUPFAM" id="SSF52242">
    <property type="entry name" value="Cobalamin (vitamin B12)-binding domain"/>
    <property type="match status" value="1"/>
</dbReference>
<evidence type="ECO:0000259" key="23">
    <source>
        <dbReference type="PROSITE" id="PS51337"/>
    </source>
</evidence>
<sequence length="787" mass="84258">MELFNGEKTIFMDGGMGTMLQARGLQAGEAPDLWNLSHPEEVQAVHRAYLEAGSQWISTNTFGTNEKKLAQTGKSVSEIVQAAVDCAKRAAQDYDAKILLDVGPLGTMLEPMGTLAFEDAYRLFQEVVCAGEKAGVNGVLFETMTDLYEVRAAVLAAKENTSLPIWVSMSFESNGRTFCGTPVAAFAITAQSLGAEAVGINCSLGPKEILPMAKTLCEHTDLPVFIKANAGLPDPSTGEYSLQAKEYAEEMQEYLPLGLSAVGGCCGTTPDYIRALTQVFSEKRAPKAPKARKSMVCSGMNVVEIDGLTVIGERINPTGKPRMKEALRAHSMDYLMRQAVEQTEAGAQILDVNVGLPGIDETEMMVKAVKAVQSVTELPLQLDSTKREVLEAGLRVYNGKPIVNSVNAEESVLRDILPLCKKYGAAVVGLTLDENGIPAEAQKRFALAEKIVHTAEQYGIPREDVYIDCLTLTASAQQEAVWQTLLAVRMVKERLGVKTVLGVSNVSFGLPCREQLNTSFLTLAAAHGLDLPIMNPNNEGMMAAVRACRVLDCHDPMAQEYIAAYGGQAPAPCAPVSDGQGVDLTQAVLQGLKPQAAQVARDALLHTSPEDLVTKVLIPALDEVGDRFEKGISFLPQLLQSAGAAQAAFDIVKDAIAARGKSGESFGKIVIATVHGDVHDIGKNIVKVILENYGFKMIDLGKDVPEQDVVDAVKRTGARLVGLSALMTTTLPAMERTISLLREQVPGCVVMVGGAVLTPDYAKTIGADYYAKDAKASVDIARKVLCP</sequence>
<evidence type="ECO:0000256" key="1">
    <source>
        <dbReference type="ARBA" id="ARBA00001700"/>
    </source>
</evidence>
<comment type="cofactor">
    <cofactor evidence="2 19">
        <name>Zn(2+)</name>
        <dbReference type="ChEBI" id="CHEBI:29105"/>
    </cofactor>
</comment>
<evidence type="ECO:0000256" key="12">
    <source>
        <dbReference type="ARBA" id="ARBA00022691"/>
    </source>
</evidence>
<dbReference type="InterPro" id="IPR000489">
    <property type="entry name" value="Pterin-binding_dom"/>
</dbReference>
<keyword evidence="11 19" id="KW-0808">Transferase</keyword>